<keyword evidence="3" id="KW-1185">Reference proteome</keyword>
<dbReference type="STRING" id="237679.SAMN04488072_10862"/>
<dbReference type="OrthoDB" id="181267at2"/>
<sequence length="306" mass="34193">MDIGKMFTTIDTHVAGEAFRIVVQSPIVLNEKDILQNQALLQNRFQREKAFLLNEPRGHRGMNGCIVTPSDKADIAVLFFHHDSDIHFKYGGLVTTITALTETGNLVKNANNTYEVETIQGIYTIHISMDGNRVETVSFECDACHLQEQNEEYSLVKVDGLRNYYIYPLADVIPGLQLDHLASVKRYGKKLTQKLQASHREFSGVVLVEAVSDTTAHAVRSVTFERDGSIVRSPGMDSTFAIHADRLGRKTIGELTNHSIFNSQLTSKVILQSSNRFSMVAQGFVTGVKQFIYDIDDPLPDGFLLK</sequence>
<proteinExistence type="inferred from homology"/>
<dbReference type="Proteomes" id="UP000198642">
    <property type="component" value="Unassembled WGS sequence"/>
</dbReference>
<protein>
    <submittedName>
        <fullName evidence="2">Proline racemase</fullName>
    </submittedName>
</protein>
<gene>
    <name evidence="2" type="ORF">SAMN04488072_10862</name>
</gene>
<dbReference type="PANTHER" id="PTHR33442:SF1">
    <property type="entry name" value="TRANS-3-HYDROXY-L-PROLINE DEHYDRATASE"/>
    <property type="match status" value="1"/>
</dbReference>
<dbReference type="RefSeq" id="WP_090237723.1">
    <property type="nucleotide sequence ID" value="NZ_FOJW01000008.1"/>
</dbReference>
<dbReference type="InterPro" id="IPR008794">
    <property type="entry name" value="Pro_racemase_fam"/>
</dbReference>
<evidence type="ECO:0000313" key="2">
    <source>
        <dbReference type="EMBL" id="SFB14878.1"/>
    </source>
</evidence>
<evidence type="ECO:0000256" key="1">
    <source>
        <dbReference type="ARBA" id="ARBA00007529"/>
    </source>
</evidence>
<accession>A0A1I0YRD8</accession>
<organism evidence="2 3">
    <name type="scientific">Lentibacillus halodurans</name>
    <dbReference type="NCBI Taxonomy" id="237679"/>
    <lineage>
        <taxon>Bacteria</taxon>
        <taxon>Bacillati</taxon>
        <taxon>Bacillota</taxon>
        <taxon>Bacilli</taxon>
        <taxon>Bacillales</taxon>
        <taxon>Bacillaceae</taxon>
        <taxon>Lentibacillus</taxon>
    </lineage>
</organism>
<dbReference type="PANTHER" id="PTHR33442">
    <property type="entry name" value="TRANS-3-HYDROXY-L-PROLINE DEHYDRATASE"/>
    <property type="match status" value="1"/>
</dbReference>
<evidence type="ECO:0000313" key="3">
    <source>
        <dbReference type="Proteomes" id="UP000198642"/>
    </source>
</evidence>
<dbReference type="Gene3D" id="3.10.310.10">
    <property type="entry name" value="Diaminopimelate Epimerase, Chain A, domain 1"/>
    <property type="match status" value="2"/>
</dbReference>
<dbReference type="EMBL" id="FOJW01000008">
    <property type="protein sequence ID" value="SFB14878.1"/>
    <property type="molecule type" value="Genomic_DNA"/>
</dbReference>
<dbReference type="AlphaFoldDB" id="A0A1I0YRD8"/>
<dbReference type="GO" id="GO:0047580">
    <property type="term" value="F:4-hydroxyproline epimerase activity"/>
    <property type="evidence" value="ECO:0007669"/>
    <property type="project" value="TreeGrafter"/>
</dbReference>
<reference evidence="2 3" key="1">
    <citation type="submission" date="2016-10" db="EMBL/GenBank/DDBJ databases">
        <authorList>
            <person name="de Groot N.N."/>
        </authorList>
    </citation>
    <scope>NUCLEOTIDE SEQUENCE [LARGE SCALE GENOMIC DNA]</scope>
    <source>
        <strain evidence="2 3">CGMCC 1.3702</strain>
    </source>
</reference>
<comment type="similarity">
    <text evidence="1">Belongs to the proline racemase family.</text>
</comment>
<dbReference type="Pfam" id="PF05544">
    <property type="entry name" value="Pro_racemase"/>
    <property type="match status" value="1"/>
</dbReference>
<dbReference type="SUPFAM" id="SSF54506">
    <property type="entry name" value="Diaminopimelate epimerase-like"/>
    <property type="match status" value="1"/>
</dbReference>
<name>A0A1I0YRD8_9BACI</name>